<evidence type="ECO:0000313" key="16">
    <source>
        <dbReference type="EMBL" id="PJC24034.1"/>
    </source>
</evidence>
<evidence type="ECO:0000256" key="5">
    <source>
        <dbReference type="ARBA" id="ARBA00022679"/>
    </source>
</evidence>
<dbReference type="PROSITE" id="PS51374">
    <property type="entry name" value="NDPK_LIKE"/>
    <property type="match status" value="1"/>
</dbReference>
<keyword evidence="10 12" id="KW-0460">Magnesium</keyword>
<keyword evidence="5 12" id="KW-0808">Transferase</keyword>
<feature type="binding site" evidence="12 13">
    <location>
        <position position="70"/>
    </location>
    <ligand>
        <name>ATP</name>
        <dbReference type="ChEBI" id="CHEBI:30616"/>
    </ligand>
</feature>
<dbReference type="GO" id="GO:0006183">
    <property type="term" value="P:GTP biosynthetic process"/>
    <property type="evidence" value="ECO:0007669"/>
    <property type="project" value="UniProtKB-UniRule"/>
</dbReference>
<evidence type="ECO:0000313" key="17">
    <source>
        <dbReference type="Proteomes" id="UP000229756"/>
    </source>
</evidence>
<dbReference type="Gene3D" id="3.30.70.141">
    <property type="entry name" value="Nucleoside diphosphate kinase-like domain"/>
    <property type="match status" value="1"/>
</dbReference>
<feature type="binding site" evidence="12 13">
    <location>
        <position position="125"/>
    </location>
    <ligand>
        <name>ATP</name>
        <dbReference type="ChEBI" id="CHEBI:30616"/>
    </ligand>
</feature>
<evidence type="ECO:0000256" key="3">
    <source>
        <dbReference type="ARBA" id="ARBA00012966"/>
    </source>
</evidence>
<protein>
    <recommendedName>
        <fullName evidence="4 12">Nucleoside diphosphate kinase</fullName>
        <shortName evidence="12">NDK</shortName>
        <shortName evidence="12">NDP kinase</shortName>
        <ecNumber evidence="3 12">2.7.4.6</ecNumber>
    </recommendedName>
    <alternativeName>
        <fullName evidence="12">Nucleoside-2-P kinase</fullName>
    </alternativeName>
</protein>
<evidence type="ECO:0000259" key="15">
    <source>
        <dbReference type="SMART" id="SM00562"/>
    </source>
</evidence>
<keyword evidence="12" id="KW-0597">Phosphoprotein</keyword>
<dbReference type="PRINTS" id="PR01243">
    <property type="entry name" value="NUCDPKINASE"/>
</dbReference>
<dbReference type="PANTHER" id="PTHR11349">
    <property type="entry name" value="NUCLEOSIDE DIPHOSPHATE KINASE"/>
    <property type="match status" value="1"/>
</dbReference>
<comment type="function">
    <text evidence="12">Major role in the synthesis of nucleoside triphosphates other than ATP. The ATP gamma phosphate is transferred to the NDP beta phosphate via a ping-pong mechanism, using a phosphorylated active-site intermediate.</text>
</comment>
<keyword evidence="9 12" id="KW-0067">ATP-binding</keyword>
<proteinExistence type="inferred from homology"/>
<dbReference type="SUPFAM" id="SSF54919">
    <property type="entry name" value="Nucleoside diphosphate kinase, NDK"/>
    <property type="match status" value="1"/>
</dbReference>
<keyword evidence="12" id="KW-0963">Cytoplasm</keyword>
<dbReference type="HAMAP" id="MF_00451">
    <property type="entry name" value="NDP_kinase"/>
    <property type="match status" value="1"/>
</dbReference>
<feature type="domain" description="Nucleoside diphosphate kinase-like" evidence="15">
    <location>
        <begin position="14"/>
        <end position="151"/>
    </location>
</feature>
<dbReference type="EC" id="2.7.4.6" evidence="3 12"/>
<dbReference type="GO" id="GO:0004550">
    <property type="term" value="F:nucleoside diphosphate kinase activity"/>
    <property type="evidence" value="ECO:0007669"/>
    <property type="project" value="UniProtKB-UniRule"/>
</dbReference>
<evidence type="ECO:0000256" key="8">
    <source>
        <dbReference type="ARBA" id="ARBA00022777"/>
    </source>
</evidence>
<dbReference type="GO" id="GO:0005524">
    <property type="term" value="F:ATP binding"/>
    <property type="evidence" value="ECO:0007669"/>
    <property type="project" value="UniProtKB-UniRule"/>
</dbReference>
<evidence type="ECO:0000256" key="6">
    <source>
        <dbReference type="ARBA" id="ARBA00022723"/>
    </source>
</evidence>
<comment type="similarity">
    <text evidence="2 12 13 14">Belongs to the NDK family.</text>
</comment>
<evidence type="ECO:0000256" key="10">
    <source>
        <dbReference type="ARBA" id="ARBA00022842"/>
    </source>
</evidence>
<reference evidence="17" key="1">
    <citation type="submission" date="2017-09" db="EMBL/GenBank/DDBJ databases">
        <title>Depth-based differentiation of microbial function through sediment-hosted aquifers and enrichment of novel symbionts in the deep terrestrial subsurface.</title>
        <authorList>
            <person name="Probst A.J."/>
            <person name="Ladd B."/>
            <person name="Jarett J.K."/>
            <person name="Geller-Mcgrath D.E."/>
            <person name="Sieber C.M.K."/>
            <person name="Emerson J.B."/>
            <person name="Anantharaman K."/>
            <person name="Thomas B.C."/>
            <person name="Malmstrom R."/>
            <person name="Stieglmeier M."/>
            <person name="Klingl A."/>
            <person name="Woyke T."/>
            <person name="Ryan C.M."/>
            <person name="Banfield J.F."/>
        </authorList>
    </citation>
    <scope>NUCLEOTIDE SEQUENCE [LARGE SCALE GENOMIC DNA]</scope>
</reference>
<evidence type="ECO:0000256" key="9">
    <source>
        <dbReference type="ARBA" id="ARBA00022840"/>
    </source>
</evidence>
<dbReference type="SMART" id="SM00562">
    <property type="entry name" value="NDK"/>
    <property type="match status" value="1"/>
</dbReference>
<keyword evidence="8 12" id="KW-0418">Kinase</keyword>
<keyword evidence="6 12" id="KW-0479">Metal-binding</keyword>
<dbReference type="Pfam" id="PF00334">
    <property type="entry name" value="NDK"/>
    <property type="match status" value="1"/>
</dbReference>
<dbReference type="GO" id="GO:0005737">
    <property type="term" value="C:cytoplasm"/>
    <property type="evidence" value="ECO:0007669"/>
    <property type="project" value="UniProtKB-SubCell"/>
</dbReference>
<gene>
    <name evidence="12" type="primary">ndk</name>
    <name evidence="16" type="ORF">CO058_00175</name>
</gene>
<feature type="active site" description="Pros-phosphohistidine intermediate" evidence="12 13">
    <location>
        <position position="128"/>
    </location>
</feature>
<dbReference type="NCBIfam" id="NF001908">
    <property type="entry name" value="PRK00668.1"/>
    <property type="match status" value="1"/>
</dbReference>
<dbReference type="EMBL" id="PFSJ01000003">
    <property type="protein sequence ID" value="PJC24034.1"/>
    <property type="molecule type" value="Genomic_DNA"/>
</dbReference>
<evidence type="ECO:0000256" key="12">
    <source>
        <dbReference type="HAMAP-Rule" id="MF_00451"/>
    </source>
</evidence>
<feature type="binding site" evidence="12 13">
    <location>
        <position position="115"/>
    </location>
    <ligand>
        <name>ATP</name>
        <dbReference type="ChEBI" id="CHEBI:30616"/>
    </ligand>
</feature>
<keyword evidence="11 12" id="KW-0546">Nucleotide metabolism</keyword>
<comment type="subunit">
    <text evidence="12">Homotetramer.</text>
</comment>
<dbReference type="GO" id="GO:0006241">
    <property type="term" value="P:CTP biosynthetic process"/>
    <property type="evidence" value="ECO:0007669"/>
    <property type="project" value="UniProtKB-UniRule"/>
</dbReference>
<evidence type="ECO:0000256" key="7">
    <source>
        <dbReference type="ARBA" id="ARBA00022741"/>
    </source>
</evidence>
<accession>A0A2M8EMR3</accession>
<comment type="catalytic activity">
    <reaction evidence="12">
        <text>a ribonucleoside 5'-diphosphate + ATP = a ribonucleoside 5'-triphosphate + ADP</text>
        <dbReference type="Rhea" id="RHEA:18113"/>
        <dbReference type="ChEBI" id="CHEBI:30616"/>
        <dbReference type="ChEBI" id="CHEBI:57930"/>
        <dbReference type="ChEBI" id="CHEBI:61557"/>
        <dbReference type="ChEBI" id="CHEBI:456216"/>
        <dbReference type="EC" id="2.7.4.6"/>
    </reaction>
</comment>
<feature type="binding site" evidence="12 13">
    <location>
        <position position="22"/>
    </location>
    <ligand>
        <name>ATP</name>
        <dbReference type="ChEBI" id="CHEBI:30616"/>
    </ligand>
</feature>
<comment type="catalytic activity">
    <reaction evidence="12">
        <text>a 2'-deoxyribonucleoside 5'-diphosphate + ATP = a 2'-deoxyribonucleoside 5'-triphosphate + ADP</text>
        <dbReference type="Rhea" id="RHEA:44640"/>
        <dbReference type="ChEBI" id="CHEBI:30616"/>
        <dbReference type="ChEBI" id="CHEBI:61560"/>
        <dbReference type="ChEBI" id="CHEBI:73316"/>
        <dbReference type="ChEBI" id="CHEBI:456216"/>
        <dbReference type="EC" id="2.7.4.6"/>
    </reaction>
</comment>
<evidence type="ECO:0000256" key="4">
    <source>
        <dbReference type="ARBA" id="ARBA00017632"/>
    </source>
</evidence>
<dbReference type="Proteomes" id="UP000229756">
    <property type="component" value="Unassembled WGS sequence"/>
</dbReference>
<evidence type="ECO:0000256" key="2">
    <source>
        <dbReference type="ARBA" id="ARBA00008142"/>
    </source>
</evidence>
<dbReference type="GO" id="GO:0006228">
    <property type="term" value="P:UTP biosynthetic process"/>
    <property type="evidence" value="ECO:0007669"/>
    <property type="project" value="UniProtKB-UniRule"/>
</dbReference>
<dbReference type="AlphaFoldDB" id="A0A2M8EMR3"/>
<name>A0A2M8EMR3_UNCKA</name>
<dbReference type="CDD" id="cd04413">
    <property type="entry name" value="NDPk_I"/>
    <property type="match status" value="1"/>
</dbReference>
<feature type="binding site" evidence="12 13">
    <location>
        <position position="104"/>
    </location>
    <ligand>
        <name>ATP</name>
        <dbReference type="ChEBI" id="CHEBI:30616"/>
    </ligand>
</feature>
<comment type="subcellular location">
    <subcellularLocation>
        <location evidence="12">Cytoplasm</location>
    </subcellularLocation>
</comment>
<dbReference type="FunFam" id="3.30.70.141:FF:000003">
    <property type="entry name" value="Nucleoside diphosphate kinase"/>
    <property type="match status" value="1"/>
</dbReference>
<evidence type="ECO:0000256" key="13">
    <source>
        <dbReference type="PROSITE-ProRule" id="PRU00706"/>
    </source>
</evidence>
<dbReference type="InterPro" id="IPR001564">
    <property type="entry name" value="Nucleoside_diP_kinase"/>
</dbReference>
<organism evidence="16 17">
    <name type="scientific">candidate division WWE3 bacterium CG_4_9_14_0_2_um_filter_35_11</name>
    <dbReference type="NCBI Taxonomy" id="1975077"/>
    <lineage>
        <taxon>Bacteria</taxon>
        <taxon>Katanobacteria</taxon>
    </lineage>
</organism>
<sequence length="165" mass="18707">MNQDLEKIRSSLHFERTVVLVKPDGLQRGLIGEVISRFERKGLKLVALKMMQVDDMLLEAHYSHHIDKPFFKSLSDFMKSSPLIAMVLEGLEAVEAIRLLCGTTKARSAEAGSIRGDFGMGYTSNIVHSSDSVESAKEEIVRFFDADELFEYDKTEYLNIYLPEL</sequence>
<dbReference type="GO" id="GO:0046872">
    <property type="term" value="F:metal ion binding"/>
    <property type="evidence" value="ECO:0007669"/>
    <property type="project" value="UniProtKB-KW"/>
</dbReference>
<evidence type="ECO:0000256" key="11">
    <source>
        <dbReference type="ARBA" id="ARBA00023080"/>
    </source>
</evidence>
<feature type="binding site" evidence="12 13">
    <location>
        <position position="98"/>
    </location>
    <ligand>
        <name>ATP</name>
        <dbReference type="ChEBI" id="CHEBI:30616"/>
    </ligand>
</feature>
<comment type="caution">
    <text evidence="16">The sequence shown here is derived from an EMBL/GenBank/DDBJ whole genome shotgun (WGS) entry which is preliminary data.</text>
</comment>
<dbReference type="InterPro" id="IPR036850">
    <property type="entry name" value="NDK-like_dom_sf"/>
</dbReference>
<evidence type="ECO:0000256" key="1">
    <source>
        <dbReference type="ARBA" id="ARBA00001946"/>
    </source>
</evidence>
<keyword evidence="7 12" id="KW-0547">Nucleotide-binding</keyword>
<evidence type="ECO:0000256" key="14">
    <source>
        <dbReference type="RuleBase" id="RU004011"/>
    </source>
</evidence>
<comment type="cofactor">
    <cofactor evidence="1 12">
        <name>Mg(2+)</name>
        <dbReference type="ChEBI" id="CHEBI:18420"/>
    </cofactor>
</comment>
<dbReference type="InterPro" id="IPR034907">
    <property type="entry name" value="NDK-like_dom"/>
</dbReference>